<protein>
    <submittedName>
        <fullName evidence="1">Uncharacterized protein</fullName>
    </submittedName>
</protein>
<sequence length="660" mass="73418">MVKFCLVPLPPLPGAGCVRRRRQVLPCAAATSSCGRFFSAISVAMESRIVEDGLTVVDELLSVLVQQQKEEEFVMDNLNDLRRELNDQETRRYNTARFRWDSTAAEMVEVECLRNALVTSGRGLVLNTATERTIRELKAALQVEDAHRDELDQLPTLSPHEQRCARATAAKCSLYVERILQRRKSQTGFQGEPTPAVLNHSSGSMAAAWSSYEDVVKKFSSPIRVESPTRPEGKSLLRSALASFSLDGPVSLKPVLDADERSALRSTGMSHGALLQEGNFYELIGSIRPSWVKLLDKRSGTPDGMSAAIVYGSSASVPSFQPVMWPWACLPELLTRSTALHAGFNAEVKSVPGKHMWNELLTYVAMSIVDALFRCSSELRFYAKPPVGYGVVSFPHCGYVVAVEWIGKLLVAPYSQPFFIGSELHKATVAGLPDVCFDEFVNVDINSIKWDPRSGRSVLWSAFPTELTAANGQRLYNQFLKVMPCSSYDHLLEPAGFFRRLYKTYERYGAALAVESTSTEERGVPQALCPARLWCGIFAVIVTMEFVEGKEASEVQLVASTPDDEKGVRAIASAVVWLARRGLIYYDLREPNILIDSSGYWHLIDYDDMVVVEPGSIKTVADMYKVLEDEQHVYHLDGVLAAFNRFPKLLQFINDAFHSD</sequence>
<keyword evidence="2" id="KW-1185">Reference proteome</keyword>
<dbReference type="EMBL" id="CM020620">
    <property type="protein sequence ID" value="KAK1868867.1"/>
    <property type="molecule type" value="Genomic_DNA"/>
</dbReference>
<accession>A0ACC3CF95</accession>
<dbReference type="Proteomes" id="UP000798662">
    <property type="component" value="Chromosome 3"/>
</dbReference>
<organism evidence="1 2">
    <name type="scientific">Pyropia yezoensis</name>
    <name type="common">Susabi-nori</name>
    <name type="synonym">Porphyra yezoensis</name>
    <dbReference type="NCBI Taxonomy" id="2788"/>
    <lineage>
        <taxon>Eukaryota</taxon>
        <taxon>Rhodophyta</taxon>
        <taxon>Bangiophyceae</taxon>
        <taxon>Bangiales</taxon>
        <taxon>Bangiaceae</taxon>
        <taxon>Pyropia</taxon>
    </lineage>
</organism>
<name>A0ACC3CF95_PYRYE</name>
<proteinExistence type="predicted"/>
<comment type="caution">
    <text evidence="1">The sequence shown here is derived from an EMBL/GenBank/DDBJ whole genome shotgun (WGS) entry which is preliminary data.</text>
</comment>
<gene>
    <name evidence="1" type="ORF">I4F81_011349</name>
</gene>
<reference evidence="1" key="1">
    <citation type="submission" date="2019-11" db="EMBL/GenBank/DDBJ databases">
        <title>Nori genome reveals adaptations in red seaweeds to the harsh intertidal environment.</title>
        <authorList>
            <person name="Wang D."/>
            <person name="Mao Y."/>
        </authorList>
    </citation>
    <scope>NUCLEOTIDE SEQUENCE</scope>
    <source>
        <tissue evidence="1">Gametophyte</tissue>
    </source>
</reference>
<evidence type="ECO:0000313" key="2">
    <source>
        <dbReference type="Proteomes" id="UP000798662"/>
    </source>
</evidence>
<evidence type="ECO:0000313" key="1">
    <source>
        <dbReference type="EMBL" id="KAK1868867.1"/>
    </source>
</evidence>